<dbReference type="Proteomes" id="UP001274896">
    <property type="component" value="Unassembled WGS sequence"/>
</dbReference>
<dbReference type="EMBL" id="JAUCMX010000030">
    <property type="protein sequence ID" value="KAK3507004.1"/>
    <property type="molecule type" value="Genomic_DNA"/>
</dbReference>
<name>A0AAE0PS68_9TELE</name>
<dbReference type="PANTHER" id="PTHR14241:SF28">
    <property type="entry name" value="INTERFERON-INDUCED PROTEIN 44-LIKE"/>
    <property type="match status" value="1"/>
</dbReference>
<dbReference type="SUPFAM" id="SSF52540">
    <property type="entry name" value="P-loop containing nucleoside triphosphate hydrolases"/>
    <property type="match status" value="1"/>
</dbReference>
<evidence type="ECO:0000313" key="3">
    <source>
        <dbReference type="EMBL" id="KAK3507004.1"/>
    </source>
</evidence>
<dbReference type="PANTHER" id="PTHR14241">
    <property type="entry name" value="INTERFERON-INDUCED PROTEIN 44"/>
    <property type="match status" value="1"/>
</dbReference>
<comment type="similarity">
    <text evidence="1">Belongs to the IFI44 family.</text>
</comment>
<evidence type="ECO:0000256" key="1">
    <source>
        <dbReference type="ARBA" id="ARBA00009243"/>
    </source>
</evidence>
<keyword evidence="4" id="KW-1185">Reference proteome</keyword>
<evidence type="ECO:0000259" key="2">
    <source>
        <dbReference type="PROSITE" id="PS51886"/>
    </source>
</evidence>
<dbReference type="GO" id="GO:0006955">
    <property type="term" value="P:immune response"/>
    <property type="evidence" value="ECO:0007669"/>
    <property type="project" value="TreeGrafter"/>
</dbReference>
<dbReference type="Pfam" id="PF07534">
    <property type="entry name" value="TLD"/>
    <property type="match status" value="1"/>
</dbReference>
<comment type="caution">
    <text evidence="3">The sequence shown here is derived from an EMBL/GenBank/DDBJ whole genome shotgun (WGS) entry which is preliminary data.</text>
</comment>
<organism evidence="3 4">
    <name type="scientific">Hemibagrus guttatus</name>
    <dbReference type="NCBI Taxonomy" id="175788"/>
    <lineage>
        <taxon>Eukaryota</taxon>
        <taxon>Metazoa</taxon>
        <taxon>Chordata</taxon>
        <taxon>Craniata</taxon>
        <taxon>Vertebrata</taxon>
        <taxon>Euteleostomi</taxon>
        <taxon>Actinopterygii</taxon>
        <taxon>Neopterygii</taxon>
        <taxon>Teleostei</taxon>
        <taxon>Ostariophysi</taxon>
        <taxon>Siluriformes</taxon>
        <taxon>Bagridae</taxon>
        <taxon>Hemibagrus</taxon>
    </lineage>
</organism>
<dbReference type="Gene3D" id="3.40.50.300">
    <property type="entry name" value="P-loop containing nucleotide triphosphate hydrolases"/>
    <property type="match status" value="1"/>
</dbReference>
<dbReference type="PROSITE" id="PS51886">
    <property type="entry name" value="TLDC"/>
    <property type="match status" value="1"/>
</dbReference>
<dbReference type="InterPro" id="IPR027417">
    <property type="entry name" value="P-loop_NTPase"/>
</dbReference>
<protein>
    <recommendedName>
        <fullName evidence="2">TLDc domain-containing protein</fullName>
    </recommendedName>
</protein>
<dbReference type="AlphaFoldDB" id="A0AAE0PS68"/>
<reference evidence="3" key="1">
    <citation type="submission" date="2023-06" db="EMBL/GenBank/DDBJ databases">
        <title>Male Hemibagrus guttatus genome.</title>
        <authorList>
            <person name="Bian C."/>
        </authorList>
    </citation>
    <scope>NUCLEOTIDE SEQUENCE</scope>
    <source>
        <strain evidence="3">Male_cb2023</strain>
        <tissue evidence="3">Muscle</tissue>
    </source>
</reference>
<evidence type="ECO:0000313" key="4">
    <source>
        <dbReference type="Proteomes" id="UP001274896"/>
    </source>
</evidence>
<dbReference type="InterPro" id="IPR006571">
    <property type="entry name" value="TLDc_dom"/>
</dbReference>
<proteinExistence type="inferred from homology"/>
<sequence>MASIVSSLTAENEIKLQKSFSGYVRFHLLYKSSHHGADVDQLLNRFDNHGKYFLMVFLKSGLVRGAFMSKPLKNGMKCTDDEAFMFKINGSGSDLLRTSPTAITVSVDSNSFSFGKGLILKLVNGSWYESFSMDVIHGRRQLEDDAVCVDVELHRVQAINDILPNPWREVVWHDTTRENLRKDFVSYKLVMESLPRVKVLLLGPVGSGKSSFINSVKSAMYKRVVHLPSIGMAVDGFTQKMKTYDIRVNQRGSPSVLSLCDVMALGDDDSTGLSYADALAVIKGHVPEGYKFQKGVTVTDTVSGYIEKPTLKEQIHCVLFVLDASKVTAYPSSLESMLRKLHSTISDLGIPQLVLLTNVDQVCLAVQKDVKDVYSSRPVWEKMQKAATLVGLPLSYVLPVKNYESSLTVDCNTDILLLSAVMSILLAVNDSLEDRHDFPVTLTRVVLKDGVV</sequence>
<feature type="domain" description="TLDc" evidence="2">
    <location>
        <begin position="3"/>
        <end position="157"/>
    </location>
</feature>
<accession>A0AAE0PS68</accession>
<gene>
    <name evidence="3" type="ORF">QTP70_035271</name>
</gene>